<sequence length="138" mass="15773">MYRTFIHILSLFTCSQCEEISHQTGCWLYLAAHHPNVSGGFIHYTSRRLLTEGPEQAEIMHKAAKATFHGLKLARVQETAQLSADLLNTQAQLVESQKKQVKMERELAEYCKDLEAKAQVDMERASLMAQLQHESERN</sequence>
<keyword evidence="3" id="KW-1185">Reference proteome</keyword>
<gene>
    <name evidence="2" type="ORF">BT96DRAFT_832047</name>
</gene>
<dbReference type="AlphaFoldDB" id="A0A6A4GZP2"/>
<feature type="chain" id="PRO_5025612940" evidence="1">
    <location>
        <begin position="18"/>
        <end position="138"/>
    </location>
</feature>
<dbReference type="EMBL" id="ML769623">
    <property type="protein sequence ID" value="KAE9391442.1"/>
    <property type="molecule type" value="Genomic_DNA"/>
</dbReference>
<dbReference type="OrthoDB" id="3060861at2759"/>
<proteinExistence type="predicted"/>
<organism evidence="2 3">
    <name type="scientific">Gymnopus androsaceus JB14</name>
    <dbReference type="NCBI Taxonomy" id="1447944"/>
    <lineage>
        <taxon>Eukaryota</taxon>
        <taxon>Fungi</taxon>
        <taxon>Dikarya</taxon>
        <taxon>Basidiomycota</taxon>
        <taxon>Agaricomycotina</taxon>
        <taxon>Agaricomycetes</taxon>
        <taxon>Agaricomycetidae</taxon>
        <taxon>Agaricales</taxon>
        <taxon>Marasmiineae</taxon>
        <taxon>Omphalotaceae</taxon>
        <taxon>Gymnopus</taxon>
    </lineage>
</organism>
<keyword evidence="1" id="KW-0732">Signal</keyword>
<reference evidence="2" key="1">
    <citation type="journal article" date="2019" name="Environ. Microbiol.">
        <title>Fungal ecological strategies reflected in gene transcription - a case study of two litter decomposers.</title>
        <authorList>
            <person name="Barbi F."/>
            <person name="Kohler A."/>
            <person name="Barry K."/>
            <person name="Baskaran P."/>
            <person name="Daum C."/>
            <person name="Fauchery L."/>
            <person name="Ihrmark K."/>
            <person name="Kuo A."/>
            <person name="LaButti K."/>
            <person name="Lipzen A."/>
            <person name="Morin E."/>
            <person name="Grigoriev I.V."/>
            <person name="Henrissat B."/>
            <person name="Lindahl B."/>
            <person name="Martin F."/>
        </authorList>
    </citation>
    <scope>NUCLEOTIDE SEQUENCE</scope>
    <source>
        <strain evidence="2">JB14</strain>
    </source>
</reference>
<dbReference type="Proteomes" id="UP000799118">
    <property type="component" value="Unassembled WGS sequence"/>
</dbReference>
<name>A0A6A4GZP2_9AGAR</name>
<protein>
    <submittedName>
        <fullName evidence="2">Uncharacterized protein</fullName>
    </submittedName>
</protein>
<evidence type="ECO:0000313" key="2">
    <source>
        <dbReference type="EMBL" id="KAE9391442.1"/>
    </source>
</evidence>
<evidence type="ECO:0000313" key="3">
    <source>
        <dbReference type="Proteomes" id="UP000799118"/>
    </source>
</evidence>
<accession>A0A6A4GZP2</accession>
<feature type="signal peptide" evidence="1">
    <location>
        <begin position="1"/>
        <end position="17"/>
    </location>
</feature>
<evidence type="ECO:0000256" key="1">
    <source>
        <dbReference type="SAM" id="SignalP"/>
    </source>
</evidence>